<gene>
    <name evidence="3" type="ORF">ACFPGP_13620</name>
</gene>
<comment type="similarity">
    <text evidence="1">Belongs to the universal stress protein A family.</text>
</comment>
<dbReference type="InterPro" id="IPR006016">
    <property type="entry name" value="UspA"/>
</dbReference>
<protein>
    <submittedName>
        <fullName evidence="3">Universal stress protein</fullName>
    </submittedName>
</protein>
<dbReference type="RefSeq" id="WP_378590968.1">
    <property type="nucleotide sequence ID" value="NZ_JBHSKD010000015.1"/>
</dbReference>
<evidence type="ECO:0000256" key="1">
    <source>
        <dbReference type="ARBA" id="ARBA00008791"/>
    </source>
</evidence>
<dbReference type="Gene3D" id="3.40.50.620">
    <property type="entry name" value="HUPs"/>
    <property type="match status" value="1"/>
</dbReference>
<proteinExistence type="inferred from homology"/>
<dbReference type="InterPro" id="IPR006015">
    <property type="entry name" value="Universal_stress_UspA"/>
</dbReference>
<feature type="domain" description="UspA" evidence="2">
    <location>
        <begin position="10"/>
        <end position="138"/>
    </location>
</feature>
<comment type="caution">
    <text evidence="3">The sequence shown here is derived from an EMBL/GenBank/DDBJ whole genome shotgun (WGS) entry which is preliminary data.</text>
</comment>
<evidence type="ECO:0000313" key="3">
    <source>
        <dbReference type="EMBL" id="MFC5177716.1"/>
    </source>
</evidence>
<accession>A0ABW0BLZ4</accession>
<dbReference type="Proteomes" id="UP001596087">
    <property type="component" value="Unassembled WGS sequence"/>
</dbReference>
<dbReference type="PANTHER" id="PTHR46553">
    <property type="entry name" value="ADENINE NUCLEOTIDE ALPHA HYDROLASES-LIKE SUPERFAMILY PROTEIN"/>
    <property type="match status" value="1"/>
</dbReference>
<dbReference type="SUPFAM" id="SSF52402">
    <property type="entry name" value="Adenine nucleotide alpha hydrolases-like"/>
    <property type="match status" value="1"/>
</dbReference>
<dbReference type="PANTHER" id="PTHR46553:SF3">
    <property type="entry name" value="ADENINE NUCLEOTIDE ALPHA HYDROLASES-LIKE SUPERFAMILY PROTEIN"/>
    <property type="match status" value="1"/>
</dbReference>
<evidence type="ECO:0000259" key="2">
    <source>
        <dbReference type="Pfam" id="PF00582"/>
    </source>
</evidence>
<reference evidence="4" key="1">
    <citation type="journal article" date="2019" name="Int. J. Syst. Evol. Microbiol.">
        <title>The Global Catalogue of Microorganisms (GCM) 10K type strain sequencing project: providing services to taxonomists for standard genome sequencing and annotation.</title>
        <authorList>
            <consortium name="The Broad Institute Genomics Platform"/>
            <consortium name="The Broad Institute Genome Sequencing Center for Infectious Disease"/>
            <person name="Wu L."/>
            <person name="Ma J."/>
        </authorList>
    </citation>
    <scope>NUCLEOTIDE SEQUENCE [LARGE SCALE GENOMIC DNA]</scope>
    <source>
        <strain evidence="4">DFY41</strain>
    </source>
</reference>
<name>A0ABW0BLZ4_9ACTN</name>
<sequence length="142" mass="15106">MSEDAREPVVVVGVDGSESSKHALRWAARQAELSRARLVAITAWHLPEIYGYVPRDHAHDAETMLRGVVEEVLGASPPVPLEPRVVEGRPAAVLIEASRNADLIVLGTRGHGGFEGMLLGSVSQHCVHHAVCPVVVVPSGTS</sequence>
<keyword evidence="4" id="KW-1185">Reference proteome</keyword>
<dbReference type="InterPro" id="IPR014729">
    <property type="entry name" value="Rossmann-like_a/b/a_fold"/>
</dbReference>
<evidence type="ECO:0000313" key="4">
    <source>
        <dbReference type="Proteomes" id="UP001596087"/>
    </source>
</evidence>
<dbReference type="PRINTS" id="PR01438">
    <property type="entry name" value="UNVRSLSTRESS"/>
</dbReference>
<dbReference type="EMBL" id="JBHSKD010000015">
    <property type="protein sequence ID" value="MFC5177716.1"/>
    <property type="molecule type" value="Genomic_DNA"/>
</dbReference>
<dbReference type="CDD" id="cd23659">
    <property type="entry name" value="USP_At3g01520-like"/>
    <property type="match status" value="1"/>
</dbReference>
<organism evidence="3 4">
    <name type="scientific">Nocardioides taihuensis</name>
    <dbReference type="NCBI Taxonomy" id="1835606"/>
    <lineage>
        <taxon>Bacteria</taxon>
        <taxon>Bacillati</taxon>
        <taxon>Actinomycetota</taxon>
        <taxon>Actinomycetes</taxon>
        <taxon>Propionibacteriales</taxon>
        <taxon>Nocardioidaceae</taxon>
        <taxon>Nocardioides</taxon>
    </lineage>
</organism>
<dbReference type="Pfam" id="PF00582">
    <property type="entry name" value="Usp"/>
    <property type="match status" value="1"/>
</dbReference>